<evidence type="ECO:0000313" key="3">
    <source>
        <dbReference type="EMBL" id="KAK5087454.1"/>
    </source>
</evidence>
<gene>
    <name evidence="3" type="ORF">LTR24_006723</name>
</gene>
<name>A0ABR0K5C1_9EURO</name>
<dbReference type="PANTHER" id="PTHR48081:SF8">
    <property type="entry name" value="ALPHA_BETA HYDROLASE FOLD-3 DOMAIN-CONTAINING PROTEIN-RELATED"/>
    <property type="match status" value="1"/>
</dbReference>
<dbReference type="SUPFAM" id="SSF53474">
    <property type="entry name" value="alpha/beta-Hydrolases"/>
    <property type="match status" value="1"/>
</dbReference>
<dbReference type="Proteomes" id="UP001345013">
    <property type="component" value="Unassembled WGS sequence"/>
</dbReference>
<accession>A0ABR0K5C1</accession>
<dbReference type="PANTHER" id="PTHR48081">
    <property type="entry name" value="AB HYDROLASE SUPERFAMILY PROTEIN C4A8.06C"/>
    <property type="match status" value="1"/>
</dbReference>
<feature type="domain" description="Alpha/beta hydrolase fold-3" evidence="2">
    <location>
        <begin position="95"/>
        <end position="310"/>
    </location>
</feature>
<keyword evidence="1" id="KW-0378">Hydrolase</keyword>
<sequence>MAAPQDWLDCAKIDPELDQFIQKKMGGKPPKLGGTIPGLRVQLAQAKAALNAAQGPADTTGIREKDITIEARDGYSIPARIHAPERSHADGGPLVVILHGGGWCLGGLENEELNCRNFAQQLGCVCVNVDYRLAPEHVFPAAVNDSWDALKWAATNAKSLGAEPQKGFIVGGTSAGGNLASIMALLARDEQLSPRLTGVLLLIPALLDPTVVPEKHRPSYQSYEQNKDAPVLPVSALTLFKANYKPEVSSPLYSPILHPKGHGSLPPFYFQVCGMDPLRDEALIYEKILREEYAVSTKLDVYQGVPHAFWSFFPALKVSMRFVEDTVKGMTWLLQQGRKEDKISAKLV</sequence>
<evidence type="ECO:0000313" key="4">
    <source>
        <dbReference type="Proteomes" id="UP001345013"/>
    </source>
</evidence>
<dbReference type="InterPro" id="IPR029058">
    <property type="entry name" value="AB_hydrolase_fold"/>
</dbReference>
<organism evidence="3 4">
    <name type="scientific">Lithohypha guttulata</name>
    <dbReference type="NCBI Taxonomy" id="1690604"/>
    <lineage>
        <taxon>Eukaryota</taxon>
        <taxon>Fungi</taxon>
        <taxon>Dikarya</taxon>
        <taxon>Ascomycota</taxon>
        <taxon>Pezizomycotina</taxon>
        <taxon>Eurotiomycetes</taxon>
        <taxon>Chaetothyriomycetidae</taxon>
        <taxon>Chaetothyriales</taxon>
        <taxon>Trichomeriaceae</taxon>
        <taxon>Lithohypha</taxon>
    </lineage>
</organism>
<dbReference type="EMBL" id="JAVRRG010000090">
    <property type="protein sequence ID" value="KAK5087454.1"/>
    <property type="molecule type" value="Genomic_DNA"/>
</dbReference>
<keyword evidence="4" id="KW-1185">Reference proteome</keyword>
<protein>
    <recommendedName>
        <fullName evidence="2">Alpha/beta hydrolase fold-3 domain-containing protein</fullName>
    </recommendedName>
</protein>
<dbReference type="InterPro" id="IPR013094">
    <property type="entry name" value="AB_hydrolase_3"/>
</dbReference>
<evidence type="ECO:0000259" key="2">
    <source>
        <dbReference type="Pfam" id="PF07859"/>
    </source>
</evidence>
<evidence type="ECO:0000256" key="1">
    <source>
        <dbReference type="ARBA" id="ARBA00022801"/>
    </source>
</evidence>
<reference evidence="3 4" key="1">
    <citation type="submission" date="2023-08" db="EMBL/GenBank/DDBJ databases">
        <title>Black Yeasts Isolated from many extreme environments.</title>
        <authorList>
            <person name="Coleine C."/>
            <person name="Stajich J.E."/>
            <person name="Selbmann L."/>
        </authorList>
    </citation>
    <scope>NUCLEOTIDE SEQUENCE [LARGE SCALE GENOMIC DNA]</scope>
    <source>
        <strain evidence="3 4">CCFEE 5885</strain>
    </source>
</reference>
<dbReference type="Gene3D" id="3.40.50.1820">
    <property type="entry name" value="alpha/beta hydrolase"/>
    <property type="match status" value="1"/>
</dbReference>
<dbReference type="InterPro" id="IPR050300">
    <property type="entry name" value="GDXG_lipolytic_enzyme"/>
</dbReference>
<comment type="caution">
    <text evidence="3">The sequence shown here is derived from an EMBL/GenBank/DDBJ whole genome shotgun (WGS) entry which is preliminary data.</text>
</comment>
<dbReference type="Pfam" id="PF07859">
    <property type="entry name" value="Abhydrolase_3"/>
    <property type="match status" value="1"/>
</dbReference>
<proteinExistence type="predicted"/>